<comment type="caution">
    <text evidence="1">The sequence shown here is derived from an EMBL/GenBank/DDBJ whole genome shotgun (WGS) entry which is preliminary data.</text>
</comment>
<dbReference type="EMBL" id="JABXWT010000001">
    <property type="protein sequence ID" value="NVO54769.1"/>
    <property type="molecule type" value="Genomic_DNA"/>
</dbReference>
<name>A0ABX2PNU7_9RHOB</name>
<dbReference type="RefSeq" id="WP_176861740.1">
    <property type="nucleotide sequence ID" value="NZ_JABXWT010000001.1"/>
</dbReference>
<evidence type="ECO:0008006" key="3">
    <source>
        <dbReference type="Google" id="ProtNLM"/>
    </source>
</evidence>
<accession>A0ABX2PNU7</accession>
<evidence type="ECO:0000313" key="2">
    <source>
        <dbReference type="Proteomes" id="UP000630805"/>
    </source>
</evidence>
<proteinExistence type="predicted"/>
<reference evidence="1 2" key="1">
    <citation type="submission" date="2020-06" db="EMBL/GenBank/DDBJ databases">
        <authorList>
            <person name="Cao W.R."/>
        </authorList>
    </citation>
    <scope>NUCLEOTIDE SEQUENCE [LARGE SCALE GENOMIC DNA]</scope>
    <source>
        <strain evidence="1 2">B1Z28</strain>
    </source>
</reference>
<organism evidence="1 2">
    <name type="scientific">Ruegeria haliotis</name>
    <dbReference type="NCBI Taxonomy" id="2747601"/>
    <lineage>
        <taxon>Bacteria</taxon>
        <taxon>Pseudomonadati</taxon>
        <taxon>Pseudomonadota</taxon>
        <taxon>Alphaproteobacteria</taxon>
        <taxon>Rhodobacterales</taxon>
        <taxon>Roseobacteraceae</taxon>
        <taxon>Ruegeria</taxon>
    </lineage>
</organism>
<protein>
    <recommendedName>
        <fullName evidence="3">Lipoprotein</fullName>
    </recommendedName>
</protein>
<evidence type="ECO:0000313" key="1">
    <source>
        <dbReference type="EMBL" id="NVO54769.1"/>
    </source>
</evidence>
<keyword evidence="2" id="KW-1185">Reference proteome</keyword>
<gene>
    <name evidence="1" type="ORF">HW561_03080</name>
</gene>
<sequence>MKPLPLLILILACAGCADIPELEGSEPPSVKTSAYPRLIPLQDVLGPTADPVSEAAEVEEDLTARSEALAKKAQALQNAQVN</sequence>
<dbReference type="Proteomes" id="UP000630805">
    <property type="component" value="Unassembled WGS sequence"/>
</dbReference>